<organism evidence="1 2">
    <name type="scientific">Pseudonocardia autotrophica</name>
    <name type="common">Amycolata autotrophica</name>
    <name type="synonym">Nocardia autotrophica</name>
    <dbReference type="NCBI Taxonomy" id="2074"/>
    <lineage>
        <taxon>Bacteria</taxon>
        <taxon>Bacillati</taxon>
        <taxon>Actinomycetota</taxon>
        <taxon>Actinomycetes</taxon>
        <taxon>Pseudonocardiales</taxon>
        <taxon>Pseudonocardiaceae</taxon>
        <taxon>Pseudonocardia</taxon>
    </lineage>
</organism>
<keyword evidence="2" id="KW-1185">Reference proteome</keyword>
<dbReference type="RefSeq" id="WP_085911128.1">
    <property type="nucleotide sequence ID" value="NZ_AP018920.1"/>
</dbReference>
<dbReference type="EMBL" id="MIGB01000003">
    <property type="protein sequence ID" value="OSY43209.1"/>
    <property type="molecule type" value="Genomic_DNA"/>
</dbReference>
<comment type="caution">
    <text evidence="1">The sequence shown here is derived from an EMBL/GenBank/DDBJ whole genome shotgun (WGS) entry which is preliminary data.</text>
</comment>
<proteinExistence type="predicted"/>
<dbReference type="OrthoDB" id="3579548at2"/>
<sequence length="73" mass="7965">MSSDDSTLVRILTGLGRTVRELGRAQEDLWARLDRIDPAPGEALHWEPGISGWRLHGSYLPEPPDPGSSSPST</sequence>
<reference evidence="1 2" key="1">
    <citation type="submission" date="2016-09" db="EMBL/GenBank/DDBJ databases">
        <title>Pseudonocardia autotrophica DSM535, a candidate organism with high potential of specific P450 cytochromes.</title>
        <authorList>
            <person name="Grumaz C."/>
            <person name="Vainshtein Y."/>
            <person name="Kirstahler P."/>
            <person name="Sohn K."/>
        </authorList>
    </citation>
    <scope>NUCLEOTIDE SEQUENCE [LARGE SCALE GENOMIC DNA]</scope>
    <source>
        <strain evidence="1 2">DSM 535</strain>
    </source>
</reference>
<evidence type="ECO:0000313" key="1">
    <source>
        <dbReference type="EMBL" id="OSY43209.1"/>
    </source>
</evidence>
<dbReference type="AlphaFoldDB" id="A0A1Y2N7P6"/>
<protein>
    <submittedName>
        <fullName evidence="1">Uncharacterized protein</fullName>
    </submittedName>
</protein>
<gene>
    <name evidence="1" type="ORF">BG845_00814</name>
</gene>
<accession>A0A1Y2N7P6</accession>
<name>A0A1Y2N7P6_PSEAH</name>
<evidence type="ECO:0000313" key="2">
    <source>
        <dbReference type="Proteomes" id="UP000194360"/>
    </source>
</evidence>
<dbReference type="Proteomes" id="UP000194360">
    <property type="component" value="Unassembled WGS sequence"/>
</dbReference>